<dbReference type="EMBL" id="FOPU01000027">
    <property type="protein sequence ID" value="SFH69066.1"/>
    <property type="molecule type" value="Genomic_DNA"/>
</dbReference>
<dbReference type="GO" id="GO:0009882">
    <property type="term" value="F:blue light photoreceptor activity"/>
    <property type="evidence" value="ECO:0007669"/>
    <property type="project" value="InterPro"/>
</dbReference>
<protein>
    <submittedName>
        <fullName evidence="2">Sensors of blue-light using FAD</fullName>
    </submittedName>
</protein>
<dbReference type="Proteomes" id="UP000183635">
    <property type="component" value="Unassembled WGS sequence"/>
</dbReference>
<gene>
    <name evidence="2" type="ORF">SAMN04488021_12725</name>
</gene>
<dbReference type="RefSeq" id="WP_074969124.1">
    <property type="nucleotide sequence ID" value="NZ_CBCRYP010000026.1"/>
</dbReference>
<dbReference type="InterPro" id="IPR007024">
    <property type="entry name" value="BLUF_domain"/>
</dbReference>
<reference evidence="2 3" key="1">
    <citation type="submission" date="2016-10" db="EMBL/GenBank/DDBJ databases">
        <authorList>
            <person name="de Groot N.N."/>
        </authorList>
    </citation>
    <scope>NUCLEOTIDE SEQUENCE [LARGE SCALE GENOMIC DNA]</scope>
    <source>
        <strain evidence="2 3">DSM 8537</strain>
    </source>
</reference>
<dbReference type="OrthoDB" id="196105at2"/>
<sequence>MTAFFLYRSRTTLDARSGQCRAILQAARARNAEYGLTGYLHHEDGRFYQWLEGPAEALQQVGALIEADPRHEGVEYLWRGELPDRQFAGWRMGFGSSEPGTLFDWIAENGVQVGDAGRFARGLLDFMRETAGPAPV</sequence>
<dbReference type="STRING" id="34004.SAMN04488021_12725"/>
<dbReference type="Gene3D" id="3.30.70.100">
    <property type="match status" value="1"/>
</dbReference>
<accession>A0A1I3C410</accession>
<dbReference type="GO" id="GO:0071949">
    <property type="term" value="F:FAD binding"/>
    <property type="evidence" value="ECO:0007669"/>
    <property type="project" value="InterPro"/>
</dbReference>
<dbReference type="SMART" id="SM01034">
    <property type="entry name" value="BLUF"/>
    <property type="match status" value="1"/>
</dbReference>
<dbReference type="SMR" id="A0A1I3C410"/>
<dbReference type="PROSITE" id="PS50925">
    <property type="entry name" value="BLUF"/>
    <property type="match status" value="1"/>
</dbReference>
<evidence type="ECO:0000259" key="1">
    <source>
        <dbReference type="PROSITE" id="PS50925"/>
    </source>
</evidence>
<keyword evidence="3" id="KW-1185">Reference proteome</keyword>
<feature type="domain" description="BLUF" evidence="1">
    <location>
        <begin position="2"/>
        <end position="93"/>
    </location>
</feature>
<dbReference type="AlphaFoldDB" id="A0A1I3C410"/>
<dbReference type="SUPFAM" id="SSF54975">
    <property type="entry name" value="Acylphosphatase/BLUF domain-like"/>
    <property type="match status" value="1"/>
</dbReference>
<organism evidence="2 3">
    <name type="scientific">Paracoccus aminovorans</name>
    <dbReference type="NCBI Taxonomy" id="34004"/>
    <lineage>
        <taxon>Bacteria</taxon>
        <taxon>Pseudomonadati</taxon>
        <taxon>Pseudomonadota</taxon>
        <taxon>Alphaproteobacteria</taxon>
        <taxon>Rhodobacterales</taxon>
        <taxon>Paracoccaceae</taxon>
        <taxon>Paracoccus</taxon>
    </lineage>
</organism>
<evidence type="ECO:0000313" key="2">
    <source>
        <dbReference type="EMBL" id="SFH69066.1"/>
    </source>
</evidence>
<dbReference type="Pfam" id="PF04940">
    <property type="entry name" value="BLUF"/>
    <property type="match status" value="1"/>
</dbReference>
<evidence type="ECO:0000313" key="3">
    <source>
        <dbReference type="Proteomes" id="UP000183635"/>
    </source>
</evidence>
<name>A0A1I3C410_9RHOB</name>
<proteinExistence type="predicted"/>
<dbReference type="InterPro" id="IPR036046">
    <property type="entry name" value="Acylphosphatase-like_dom_sf"/>
</dbReference>